<feature type="region of interest" description="Disordered" evidence="1">
    <location>
        <begin position="68"/>
        <end position="93"/>
    </location>
</feature>
<organism evidence="2 3">
    <name type="scientific">Steinernema carpocapsae</name>
    <name type="common">Entomopathogenic nematode</name>
    <dbReference type="NCBI Taxonomy" id="34508"/>
    <lineage>
        <taxon>Eukaryota</taxon>
        <taxon>Metazoa</taxon>
        <taxon>Ecdysozoa</taxon>
        <taxon>Nematoda</taxon>
        <taxon>Chromadorea</taxon>
        <taxon>Rhabditida</taxon>
        <taxon>Tylenchina</taxon>
        <taxon>Panagrolaimomorpha</taxon>
        <taxon>Strongyloidoidea</taxon>
        <taxon>Steinernematidae</taxon>
        <taxon>Steinernema</taxon>
    </lineage>
</organism>
<sequence>MLNGRCWGVNTFEGYGLIPIETVSFETPSCFFKSPSGLSSQVLPNQTPRGVYELSKVSLTSVQSPQLRTYPFRSRSNEKRPRGGRLRSSSIRA</sequence>
<comment type="caution">
    <text evidence="2">The sequence shown here is derived from an EMBL/GenBank/DDBJ whole genome shotgun (WGS) entry which is preliminary data.</text>
</comment>
<dbReference type="AlphaFoldDB" id="A0A4U5LY71"/>
<accession>A0A4U5LY71</accession>
<dbReference type="EMBL" id="AZBU02000011">
    <property type="protein sequence ID" value="TKR61182.1"/>
    <property type="molecule type" value="Genomic_DNA"/>
</dbReference>
<protein>
    <submittedName>
        <fullName evidence="2">Uncharacterized protein</fullName>
    </submittedName>
</protein>
<proteinExistence type="predicted"/>
<keyword evidence="3" id="KW-1185">Reference proteome</keyword>
<gene>
    <name evidence="2" type="ORF">L596_028327</name>
</gene>
<evidence type="ECO:0000313" key="3">
    <source>
        <dbReference type="Proteomes" id="UP000298663"/>
    </source>
</evidence>
<dbReference type="Proteomes" id="UP000298663">
    <property type="component" value="Unassembled WGS sequence"/>
</dbReference>
<reference evidence="2 3" key="2">
    <citation type="journal article" date="2019" name="G3 (Bethesda)">
        <title>Hybrid Assembly of the Genome of the Entomopathogenic Nematode Steinernema carpocapsae Identifies the X-Chromosome.</title>
        <authorList>
            <person name="Serra L."/>
            <person name="Macchietto M."/>
            <person name="Macias-Munoz A."/>
            <person name="McGill C.J."/>
            <person name="Rodriguez I.M."/>
            <person name="Rodriguez B."/>
            <person name="Murad R."/>
            <person name="Mortazavi A."/>
        </authorList>
    </citation>
    <scope>NUCLEOTIDE SEQUENCE [LARGE SCALE GENOMIC DNA]</scope>
    <source>
        <strain evidence="2 3">ALL</strain>
    </source>
</reference>
<reference evidence="2 3" key="1">
    <citation type="journal article" date="2015" name="Genome Biol.">
        <title>Comparative genomics of Steinernema reveals deeply conserved gene regulatory networks.</title>
        <authorList>
            <person name="Dillman A.R."/>
            <person name="Macchietto M."/>
            <person name="Porter C.F."/>
            <person name="Rogers A."/>
            <person name="Williams B."/>
            <person name="Antoshechkin I."/>
            <person name="Lee M.M."/>
            <person name="Goodwin Z."/>
            <person name="Lu X."/>
            <person name="Lewis E.E."/>
            <person name="Goodrich-Blair H."/>
            <person name="Stock S.P."/>
            <person name="Adams B.J."/>
            <person name="Sternberg P.W."/>
            <person name="Mortazavi A."/>
        </authorList>
    </citation>
    <scope>NUCLEOTIDE SEQUENCE [LARGE SCALE GENOMIC DNA]</scope>
    <source>
        <strain evidence="2 3">ALL</strain>
    </source>
</reference>
<name>A0A4U5LY71_STECR</name>
<evidence type="ECO:0000256" key="1">
    <source>
        <dbReference type="SAM" id="MobiDB-lite"/>
    </source>
</evidence>
<evidence type="ECO:0000313" key="2">
    <source>
        <dbReference type="EMBL" id="TKR61182.1"/>
    </source>
</evidence>